<sequence>MRSLAALVLLPLLAEAAGNQNAKRQQQCINDSCYRAVAQENRKQDCQNFIGTTTVTGDLILETAFFTVAVTGFVDQLATGTVVVPATAQVTQQVTNTVTSYVATVTSTVLQAAPTDVSPNFAKRKLASRQWDWSWWMANAKMPGGYPLYAATCWDTSRYVAACNCAGINTLTVTLPGPVSTTTYTVTTTGAFQTNINTVGQNTVTNVVGTNVATQTVTTVVQATQTVVVTATDGSNPQTTGSPSSLATSVTPSVSEAASSTWSSFSSWTSSTSFSFSVSASSTWFSSGAPIPTTVQSINSTQPPISEHTETVIATVTATGSASDLSKATQSLSSAIASDFPTSILTANTTFATSTKSASATPTPTGIAKSFRLKVQSGPLADSYLVLQAWKDLGAANGGEAYLITFAGGNNGSTTAPSLWAMGGGLDMPGTSSSSIYAVDASARGKVVVATVGMNSRVAVAAPGAGAAYIASDLLQCAISANNTVTCQEAGDDGAPYNQLGDCGDSLGIFKGSNTCGGGTLFALTAEYGGTLYLFCAATGVRVETAERRDTEISMRYNFDTEIDDDLFAKANNTKPSVRVQYYSRNVYRHNTEILTNCDQRV</sequence>
<feature type="signal peptide" evidence="1">
    <location>
        <begin position="1"/>
        <end position="16"/>
    </location>
</feature>
<protein>
    <submittedName>
        <fullName evidence="2">Uncharacterized protein</fullName>
    </submittedName>
</protein>
<dbReference type="Proteomes" id="UP000294847">
    <property type="component" value="Chromosome 6"/>
</dbReference>
<organism evidence="2 3">
    <name type="scientific">Pyricularia oryzae</name>
    <name type="common">Rice blast fungus</name>
    <name type="synonym">Magnaporthe oryzae</name>
    <dbReference type="NCBI Taxonomy" id="318829"/>
    <lineage>
        <taxon>Eukaryota</taxon>
        <taxon>Fungi</taxon>
        <taxon>Dikarya</taxon>
        <taxon>Ascomycota</taxon>
        <taxon>Pezizomycotina</taxon>
        <taxon>Sordariomycetes</taxon>
        <taxon>Sordariomycetidae</taxon>
        <taxon>Magnaporthales</taxon>
        <taxon>Pyriculariaceae</taxon>
        <taxon>Pyricularia</taxon>
    </lineage>
</organism>
<evidence type="ECO:0000313" key="3">
    <source>
        <dbReference type="Proteomes" id="UP000294847"/>
    </source>
</evidence>
<proteinExistence type="predicted"/>
<gene>
    <name evidence="2" type="ORF">PoMZ_06238</name>
</gene>
<dbReference type="EMBL" id="CP034209">
    <property type="protein sequence ID" value="QBZ64540.1"/>
    <property type="molecule type" value="Genomic_DNA"/>
</dbReference>
<name>A0A4P7NQJ4_PYROR</name>
<reference evidence="2 3" key="1">
    <citation type="journal article" date="2019" name="Mol. Biol. Evol.">
        <title>Blast fungal genomes show frequent chromosomal changes, gene gains and losses, and effector gene turnover.</title>
        <authorList>
            <person name="Gomez Luciano L.B."/>
            <person name="Jason Tsai I."/>
            <person name="Chuma I."/>
            <person name="Tosa Y."/>
            <person name="Chen Y.H."/>
            <person name="Li J.Y."/>
            <person name="Li M.Y."/>
            <person name="Jade Lu M.Y."/>
            <person name="Nakayashiki H."/>
            <person name="Li W.H."/>
        </authorList>
    </citation>
    <scope>NUCLEOTIDE SEQUENCE [LARGE SCALE GENOMIC DNA]</scope>
    <source>
        <strain evidence="2">MZ5-1-6</strain>
    </source>
</reference>
<feature type="chain" id="PRO_5020510979" evidence="1">
    <location>
        <begin position="17"/>
        <end position="602"/>
    </location>
</feature>
<accession>A0A4P7NQJ4</accession>
<evidence type="ECO:0000256" key="1">
    <source>
        <dbReference type="SAM" id="SignalP"/>
    </source>
</evidence>
<dbReference type="AlphaFoldDB" id="A0A4P7NQJ4"/>
<evidence type="ECO:0000313" key="2">
    <source>
        <dbReference type="EMBL" id="QBZ64540.1"/>
    </source>
</evidence>
<keyword evidence="1" id="KW-0732">Signal</keyword>